<proteinExistence type="predicted"/>
<evidence type="ECO:0000256" key="1">
    <source>
        <dbReference type="SAM" id="MobiDB-lite"/>
    </source>
</evidence>
<dbReference type="OrthoDB" id="2399314at2759"/>
<name>A0A9P7Y3Y2_9FUNG</name>
<dbReference type="EMBL" id="JAHRHY010000002">
    <property type="protein sequence ID" value="KAG9071662.1"/>
    <property type="molecule type" value="Genomic_DNA"/>
</dbReference>
<protein>
    <submittedName>
        <fullName evidence="2">Uncharacterized protein</fullName>
    </submittedName>
</protein>
<evidence type="ECO:0000313" key="3">
    <source>
        <dbReference type="Proteomes" id="UP000707451"/>
    </source>
</evidence>
<dbReference type="AlphaFoldDB" id="A0A9P7Y3Y2"/>
<accession>A0A9P7Y3Y2</accession>
<gene>
    <name evidence="2" type="ORF">KI688_005875</name>
</gene>
<evidence type="ECO:0000313" key="2">
    <source>
        <dbReference type="EMBL" id="KAG9071662.1"/>
    </source>
</evidence>
<dbReference type="Proteomes" id="UP000707451">
    <property type="component" value="Unassembled WGS sequence"/>
</dbReference>
<reference evidence="2" key="1">
    <citation type="submission" date="2021-06" db="EMBL/GenBank/DDBJ databases">
        <title>Genome Sequence of Mortierella hyaline Strain SCG-10, a Cold-Adapted, Nitrate-Reducing Fungus Isolated from Soil in Minnesota, USA.</title>
        <authorList>
            <person name="Aldossari N."/>
        </authorList>
    </citation>
    <scope>NUCLEOTIDE SEQUENCE</scope>
    <source>
        <strain evidence="2">SCG-10</strain>
    </source>
</reference>
<feature type="compositionally biased region" description="Basic and acidic residues" evidence="1">
    <location>
        <begin position="85"/>
        <end position="100"/>
    </location>
</feature>
<sequence>MGERAATPWVKFGDSGNRLQATWSSPDKGLGGFWEELEKAESASDILKSSSVKIRKRSLRSAERNILNDVGIKDDTSQQDVHVDSKELLSQKSTESEKQQRGLLGGALDALAREPTRLGTEAVAISGSHS</sequence>
<keyword evidence="3" id="KW-1185">Reference proteome</keyword>
<comment type="caution">
    <text evidence="2">The sequence shown here is derived from an EMBL/GenBank/DDBJ whole genome shotgun (WGS) entry which is preliminary data.</text>
</comment>
<feature type="region of interest" description="Disordered" evidence="1">
    <location>
        <begin position="85"/>
        <end position="108"/>
    </location>
</feature>
<organism evidence="2 3">
    <name type="scientific">Linnemannia hyalina</name>
    <dbReference type="NCBI Taxonomy" id="64524"/>
    <lineage>
        <taxon>Eukaryota</taxon>
        <taxon>Fungi</taxon>
        <taxon>Fungi incertae sedis</taxon>
        <taxon>Mucoromycota</taxon>
        <taxon>Mortierellomycotina</taxon>
        <taxon>Mortierellomycetes</taxon>
        <taxon>Mortierellales</taxon>
        <taxon>Mortierellaceae</taxon>
        <taxon>Linnemannia</taxon>
    </lineage>
</organism>